<dbReference type="Gene3D" id="3.40.190.10">
    <property type="entry name" value="Periplasmic binding protein-like II"/>
    <property type="match status" value="2"/>
</dbReference>
<keyword evidence="1" id="KW-0732">Signal</keyword>
<organism evidence="3">
    <name type="scientific">uncultured Caudovirales phage</name>
    <dbReference type="NCBI Taxonomy" id="2100421"/>
    <lineage>
        <taxon>Viruses</taxon>
        <taxon>Duplodnaviria</taxon>
        <taxon>Heunggongvirae</taxon>
        <taxon>Uroviricota</taxon>
        <taxon>Caudoviricetes</taxon>
        <taxon>Peduoviridae</taxon>
        <taxon>Maltschvirus</taxon>
        <taxon>Maltschvirus maltsch</taxon>
    </lineage>
</organism>
<dbReference type="PANTHER" id="PTHR35936:SF25">
    <property type="entry name" value="ABC TRANSPORTER SUBSTRATE-BINDING PROTEIN"/>
    <property type="match status" value="1"/>
</dbReference>
<sequence>MNKLFKFLIVSLAFVSSMVWAQSKPTPLRIVTEDFPPFQTLHNGEIVGPMYSVMRAICKEAQIECSIELLAWKDAYKQSVDGDADVVFSILLEVPERRELFHLSPSIVNTSYSFFVTSRNNWRYTGLKSLDGMMLGAYGPSGTSIVAQEVVAGRIKAGLAATPLTIEPSIVESFQQLVIGKYGSSGAVVVNKDVGLSLLKQHSIVGPKVAGDIKQITYGFGFSKKSKRQGDFDKMVRALAVLKKRGEILDTLRIYGLKASE</sequence>
<name>A0A6J5LEL9_9CAUD</name>
<gene>
    <name evidence="3" type="ORF">UFOVP116_264</name>
</gene>
<evidence type="ECO:0000313" key="3">
    <source>
        <dbReference type="EMBL" id="CAB4130089.1"/>
    </source>
</evidence>
<accession>A0A6J5LEL9</accession>
<feature type="domain" description="Solute-binding protein family 3/N-terminal" evidence="2">
    <location>
        <begin position="31"/>
        <end position="249"/>
    </location>
</feature>
<reference evidence="3" key="1">
    <citation type="submission" date="2020-04" db="EMBL/GenBank/DDBJ databases">
        <authorList>
            <person name="Chiriac C."/>
            <person name="Salcher M."/>
            <person name="Ghai R."/>
            <person name="Kavagutti S V."/>
        </authorList>
    </citation>
    <scope>NUCLEOTIDE SEQUENCE</scope>
</reference>
<protein>
    <submittedName>
        <fullName evidence="3">Solute-binding protein family 3/N-terminal domain of MltF</fullName>
    </submittedName>
</protein>
<proteinExistence type="predicted"/>
<dbReference type="PANTHER" id="PTHR35936">
    <property type="entry name" value="MEMBRANE-BOUND LYTIC MUREIN TRANSGLYCOSYLASE F"/>
    <property type="match status" value="1"/>
</dbReference>
<dbReference type="SUPFAM" id="SSF53850">
    <property type="entry name" value="Periplasmic binding protein-like II"/>
    <property type="match status" value="1"/>
</dbReference>
<dbReference type="EMBL" id="LR796237">
    <property type="protein sequence ID" value="CAB4130089.1"/>
    <property type="molecule type" value="Genomic_DNA"/>
</dbReference>
<evidence type="ECO:0000256" key="1">
    <source>
        <dbReference type="ARBA" id="ARBA00022729"/>
    </source>
</evidence>
<evidence type="ECO:0000259" key="2">
    <source>
        <dbReference type="Pfam" id="PF00497"/>
    </source>
</evidence>
<dbReference type="Pfam" id="PF00497">
    <property type="entry name" value="SBP_bac_3"/>
    <property type="match status" value="1"/>
</dbReference>
<dbReference type="InterPro" id="IPR001638">
    <property type="entry name" value="Solute-binding_3/MltF_N"/>
</dbReference>